<dbReference type="InterPro" id="IPR001451">
    <property type="entry name" value="Hexapep"/>
</dbReference>
<name>A0A1H0NWA6_9CLOT</name>
<evidence type="ECO:0000313" key="4">
    <source>
        <dbReference type="Proteomes" id="UP000198597"/>
    </source>
</evidence>
<accession>A0A1H0NWA6</accession>
<dbReference type="InterPro" id="IPR011004">
    <property type="entry name" value="Trimer_LpxA-like_sf"/>
</dbReference>
<dbReference type="RefSeq" id="WP_089966378.1">
    <property type="nucleotide sequence ID" value="NZ_FNJM01000001.1"/>
</dbReference>
<dbReference type="EMBL" id="FNJM01000001">
    <property type="protein sequence ID" value="SDO97072.1"/>
    <property type="molecule type" value="Genomic_DNA"/>
</dbReference>
<gene>
    <name evidence="3" type="ORF">SAMN04488529_101986</name>
</gene>
<dbReference type="SUPFAM" id="SSF51161">
    <property type="entry name" value="Trimeric LpxA-like enzymes"/>
    <property type="match status" value="1"/>
</dbReference>
<keyword evidence="1" id="KW-0808">Transferase</keyword>
<dbReference type="AlphaFoldDB" id="A0A1H0NWA6"/>
<evidence type="ECO:0000256" key="2">
    <source>
        <dbReference type="ARBA" id="ARBA00022737"/>
    </source>
</evidence>
<dbReference type="Pfam" id="PF00132">
    <property type="entry name" value="Hexapep"/>
    <property type="match status" value="2"/>
</dbReference>
<dbReference type="PROSITE" id="PS00101">
    <property type="entry name" value="HEXAPEP_TRANSFERASES"/>
    <property type="match status" value="1"/>
</dbReference>
<dbReference type="PANTHER" id="PTHR43360:SF1">
    <property type="entry name" value="CARBOXYSOME ASSEMBLY PROTEIN CCMM"/>
    <property type="match status" value="1"/>
</dbReference>
<dbReference type="Gene3D" id="2.160.10.10">
    <property type="entry name" value="Hexapeptide repeat proteins"/>
    <property type="match status" value="1"/>
</dbReference>
<dbReference type="InterPro" id="IPR052265">
    <property type="entry name" value="Gamma-CA"/>
</dbReference>
<dbReference type="PANTHER" id="PTHR43360">
    <property type="entry name" value="CARBON DIOXIDE CONCENTRATING MECHANISM PROTEIN CCMM"/>
    <property type="match status" value="1"/>
</dbReference>
<evidence type="ECO:0000256" key="1">
    <source>
        <dbReference type="ARBA" id="ARBA00022679"/>
    </source>
</evidence>
<organism evidence="3 4">
    <name type="scientific">Clostridium gasigenes</name>
    <dbReference type="NCBI Taxonomy" id="94869"/>
    <lineage>
        <taxon>Bacteria</taxon>
        <taxon>Bacillati</taxon>
        <taxon>Bacillota</taxon>
        <taxon>Clostridia</taxon>
        <taxon>Eubacteriales</taxon>
        <taxon>Clostridiaceae</taxon>
        <taxon>Clostridium</taxon>
    </lineage>
</organism>
<dbReference type="Proteomes" id="UP000198597">
    <property type="component" value="Unassembled WGS sequence"/>
</dbReference>
<dbReference type="GO" id="GO:0016740">
    <property type="term" value="F:transferase activity"/>
    <property type="evidence" value="ECO:0007669"/>
    <property type="project" value="UniProtKB-KW"/>
</dbReference>
<evidence type="ECO:0000313" key="3">
    <source>
        <dbReference type="EMBL" id="SDO97072.1"/>
    </source>
</evidence>
<dbReference type="InterPro" id="IPR018357">
    <property type="entry name" value="Hexapep_transf_CS"/>
</dbReference>
<dbReference type="STRING" id="94869.SAMN04488529_101986"/>
<dbReference type="OrthoDB" id="9803036at2"/>
<sequence>MWNENKCIELKANKNFDQSIVEIKKINNDTKYPVNLYSYFVGKNPYTSFNASSKYPSIESSVFIGPFSTIIGDVTINKHVFIACNVTIRADEGTPFYIGSNSNIQDGVIFHGLKNNQFVVNKKKYSIYVGDNTSIAHGALIHGPCIVGNNVFVGFNSLVFNSIVEDGCYIASNATVSDGVRIKANKFVPTGALIDTQAKADDLDNVPKDSSDFAKKVVKVNVELKSSYSLMFGDVKCSCGLCCNSKRLEYN</sequence>
<keyword evidence="4" id="KW-1185">Reference proteome</keyword>
<reference evidence="3 4" key="1">
    <citation type="submission" date="2016-10" db="EMBL/GenBank/DDBJ databases">
        <authorList>
            <person name="de Groot N.N."/>
        </authorList>
    </citation>
    <scope>NUCLEOTIDE SEQUENCE [LARGE SCALE GENOMIC DNA]</scope>
    <source>
        <strain evidence="3 4">DSM 12272</strain>
    </source>
</reference>
<proteinExistence type="predicted"/>
<keyword evidence="2" id="KW-0677">Repeat</keyword>
<protein>
    <submittedName>
        <fullName evidence="3">Carbon dioxide concentrating mechanism protein CcmM</fullName>
    </submittedName>
</protein>